<feature type="domain" description="NodB homology" evidence="3">
    <location>
        <begin position="87"/>
        <end position="270"/>
    </location>
</feature>
<evidence type="ECO:0000256" key="1">
    <source>
        <dbReference type="ARBA" id="ARBA00022723"/>
    </source>
</evidence>
<evidence type="ECO:0000313" key="4">
    <source>
        <dbReference type="EMBL" id="MBU5672537.1"/>
    </source>
</evidence>
<dbReference type="InterPro" id="IPR002509">
    <property type="entry name" value="NODB_dom"/>
</dbReference>
<proteinExistence type="predicted"/>
<protein>
    <submittedName>
        <fullName evidence="4">Polysaccharide deacetylase family protein</fullName>
    </submittedName>
</protein>
<dbReference type="PROSITE" id="PS51677">
    <property type="entry name" value="NODB"/>
    <property type="match status" value="1"/>
</dbReference>
<reference evidence="4 5" key="1">
    <citation type="submission" date="2021-06" db="EMBL/GenBank/DDBJ databases">
        <authorList>
            <person name="Sun Q."/>
            <person name="Li D."/>
        </authorList>
    </citation>
    <scope>NUCLEOTIDE SEQUENCE [LARGE SCALE GENOMIC DNA]</scope>
    <source>
        <strain evidence="4 5">MSJ-6</strain>
    </source>
</reference>
<gene>
    <name evidence="4" type="ORF">KQJ23_11940</name>
</gene>
<evidence type="ECO:0000256" key="2">
    <source>
        <dbReference type="ARBA" id="ARBA00022801"/>
    </source>
</evidence>
<evidence type="ECO:0000313" key="5">
    <source>
        <dbReference type="Proteomes" id="UP000743001"/>
    </source>
</evidence>
<dbReference type="EMBL" id="JAHLQJ010000009">
    <property type="protein sequence ID" value="MBU5672537.1"/>
    <property type="molecule type" value="Genomic_DNA"/>
</dbReference>
<keyword evidence="5" id="KW-1185">Reference proteome</keyword>
<dbReference type="PANTHER" id="PTHR10587">
    <property type="entry name" value="GLYCOSYL TRANSFERASE-RELATED"/>
    <property type="match status" value="1"/>
</dbReference>
<sequence length="282" mass="31858">MMRSGRFEIRLFKLLIICIACIGLTIEPSATLAEHYQMKQQSNSTIQDQESSAYQAQTAVTQDRPKSLSELRRSYSETFKFKGPEVKQVALTFDDVPDPRFTPQILEALSKQGVRATFFVVGHRVKKHPDLLRRIHNEGHVIGNHSYSHPQFSNKSVIQFQKEIQRTEDIIAELIGYRPRLIRPPYGEITENQVRWAKQHGYKLVNWNVDSLDWKGINKEKVKKNVLNAAGPGSIILMHGGGGTGSNLAGSIEALPDIIHELQAKGYQFVTLPELLDVSQSK</sequence>
<dbReference type="Proteomes" id="UP000743001">
    <property type="component" value="Unassembled WGS sequence"/>
</dbReference>
<keyword evidence="1" id="KW-0479">Metal-binding</keyword>
<dbReference type="InterPro" id="IPR050248">
    <property type="entry name" value="Polysacc_deacetylase_ArnD"/>
</dbReference>
<dbReference type="PANTHER" id="PTHR10587:SF133">
    <property type="entry name" value="CHITIN DEACETYLASE 1-RELATED"/>
    <property type="match status" value="1"/>
</dbReference>
<keyword evidence="2" id="KW-0378">Hydrolase</keyword>
<name>A0ABS6FQN3_9BACL</name>
<accession>A0ABS6FQN3</accession>
<organism evidence="4 5">
    <name type="scientific">Paenibacillus brevis</name>
    <dbReference type="NCBI Taxonomy" id="2841508"/>
    <lineage>
        <taxon>Bacteria</taxon>
        <taxon>Bacillati</taxon>
        <taxon>Bacillota</taxon>
        <taxon>Bacilli</taxon>
        <taxon>Bacillales</taxon>
        <taxon>Paenibacillaceae</taxon>
        <taxon>Paenibacillus</taxon>
    </lineage>
</organism>
<comment type="caution">
    <text evidence="4">The sequence shown here is derived from an EMBL/GenBank/DDBJ whole genome shotgun (WGS) entry which is preliminary data.</text>
</comment>
<dbReference type="CDD" id="cd10917">
    <property type="entry name" value="CE4_NodB_like_6s_7s"/>
    <property type="match status" value="1"/>
</dbReference>
<dbReference type="Pfam" id="PF01522">
    <property type="entry name" value="Polysacc_deac_1"/>
    <property type="match status" value="1"/>
</dbReference>
<evidence type="ECO:0000259" key="3">
    <source>
        <dbReference type="PROSITE" id="PS51677"/>
    </source>
</evidence>